<dbReference type="EMBL" id="JBBWWR010000008">
    <property type="protein sequence ID" value="KAK8962706.1"/>
    <property type="molecule type" value="Genomic_DNA"/>
</dbReference>
<reference evidence="2 3" key="1">
    <citation type="journal article" date="2022" name="Nat. Plants">
        <title>Genomes of leafy and leafless Platanthera orchids illuminate the evolution of mycoheterotrophy.</title>
        <authorList>
            <person name="Li M.H."/>
            <person name="Liu K.W."/>
            <person name="Li Z."/>
            <person name="Lu H.C."/>
            <person name="Ye Q.L."/>
            <person name="Zhang D."/>
            <person name="Wang J.Y."/>
            <person name="Li Y.F."/>
            <person name="Zhong Z.M."/>
            <person name="Liu X."/>
            <person name="Yu X."/>
            <person name="Liu D.K."/>
            <person name="Tu X.D."/>
            <person name="Liu B."/>
            <person name="Hao Y."/>
            <person name="Liao X.Y."/>
            <person name="Jiang Y.T."/>
            <person name="Sun W.H."/>
            <person name="Chen J."/>
            <person name="Chen Y.Q."/>
            <person name="Ai Y."/>
            <person name="Zhai J.W."/>
            <person name="Wu S.S."/>
            <person name="Zhou Z."/>
            <person name="Hsiao Y.Y."/>
            <person name="Wu W.L."/>
            <person name="Chen Y.Y."/>
            <person name="Lin Y.F."/>
            <person name="Hsu J.L."/>
            <person name="Li C.Y."/>
            <person name="Wang Z.W."/>
            <person name="Zhao X."/>
            <person name="Zhong W.Y."/>
            <person name="Ma X.K."/>
            <person name="Ma L."/>
            <person name="Huang J."/>
            <person name="Chen G.Z."/>
            <person name="Huang M.Z."/>
            <person name="Huang L."/>
            <person name="Peng D.H."/>
            <person name="Luo Y.B."/>
            <person name="Zou S.Q."/>
            <person name="Chen S.P."/>
            <person name="Lan S."/>
            <person name="Tsai W.C."/>
            <person name="Van de Peer Y."/>
            <person name="Liu Z.J."/>
        </authorList>
    </citation>
    <scope>NUCLEOTIDE SEQUENCE [LARGE SCALE GENOMIC DNA]</scope>
    <source>
        <strain evidence="2">Lor288</strain>
    </source>
</reference>
<sequence>MKIIICRSDFGCRCNRIGRNTLWQDQSPGQTNAPPPPPPPPPVGPHFSPTESD</sequence>
<evidence type="ECO:0000256" key="1">
    <source>
        <dbReference type="SAM" id="MobiDB-lite"/>
    </source>
</evidence>
<gene>
    <name evidence="2" type="ORF">KSP40_PGU010713</name>
</gene>
<evidence type="ECO:0000313" key="2">
    <source>
        <dbReference type="EMBL" id="KAK8962706.1"/>
    </source>
</evidence>
<feature type="compositionally biased region" description="Pro residues" evidence="1">
    <location>
        <begin position="33"/>
        <end position="44"/>
    </location>
</feature>
<protein>
    <submittedName>
        <fullName evidence="2">Uncharacterized protein</fullName>
    </submittedName>
</protein>
<comment type="caution">
    <text evidence="2">The sequence shown here is derived from an EMBL/GenBank/DDBJ whole genome shotgun (WGS) entry which is preliminary data.</text>
</comment>
<accession>A0ABR2MG88</accession>
<feature type="compositionally biased region" description="Polar residues" evidence="1">
    <location>
        <begin position="21"/>
        <end position="32"/>
    </location>
</feature>
<name>A0ABR2MG88_9ASPA</name>
<dbReference type="Proteomes" id="UP001412067">
    <property type="component" value="Unassembled WGS sequence"/>
</dbReference>
<organism evidence="2 3">
    <name type="scientific">Platanthera guangdongensis</name>
    <dbReference type="NCBI Taxonomy" id="2320717"/>
    <lineage>
        <taxon>Eukaryota</taxon>
        <taxon>Viridiplantae</taxon>
        <taxon>Streptophyta</taxon>
        <taxon>Embryophyta</taxon>
        <taxon>Tracheophyta</taxon>
        <taxon>Spermatophyta</taxon>
        <taxon>Magnoliopsida</taxon>
        <taxon>Liliopsida</taxon>
        <taxon>Asparagales</taxon>
        <taxon>Orchidaceae</taxon>
        <taxon>Orchidoideae</taxon>
        <taxon>Orchideae</taxon>
        <taxon>Orchidinae</taxon>
        <taxon>Platanthera</taxon>
    </lineage>
</organism>
<proteinExistence type="predicted"/>
<evidence type="ECO:0000313" key="3">
    <source>
        <dbReference type="Proteomes" id="UP001412067"/>
    </source>
</evidence>
<keyword evidence="3" id="KW-1185">Reference proteome</keyword>
<feature type="region of interest" description="Disordered" evidence="1">
    <location>
        <begin position="21"/>
        <end position="53"/>
    </location>
</feature>